<name>A0A0R3SHN8_HYMDI</name>
<sequence length="141" mass="15933">MLVQTVSKAGTVNGEFGLREDDETEWSGVGEEGLQRLLMCARLLGRRMEGERTEAHDCHEFTTKVHASGPLKFYSPACISPGYTMLTFEDPSEIINNYLMLFYSNIGQNSIGILRKWRRKYVSGLQPPTSGVANISWYYSK</sequence>
<dbReference type="Proteomes" id="UP000274504">
    <property type="component" value="Unassembled WGS sequence"/>
</dbReference>
<organism evidence="3">
    <name type="scientific">Hymenolepis diminuta</name>
    <name type="common">Rat tapeworm</name>
    <dbReference type="NCBI Taxonomy" id="6216"/>
    <lineage>
        <taxon>Eukaryota</taxon>
        <taxon>Metazoa</taxon>
        <taxon>Spiralia</taxon>
        <taxon>Lophotrochozoa</taxon>
        <taxon>Platyhelminthes</taxon>
        <taxon>Cestoda</taxon>
        <taxon>Eucestoda</taxon>
        <taxon>Cyclophyllidea</taxon>
        <taxon>Hymenolepididae</taxon>
        <taxon>Hymenolepis</taxon>
    </lineage>
</organism>
<evidence type="ECO:0000313" key="2">
    <source>
        <dbReference type="Proteomes" id="UP000274504"/>
    </source>
</evidence>
<dbReference type="EMBL" id="UYSG01001709">
    <property type="protein sequence ID" value="VDL49483.1"/>
    <property type="molecule type" value="Genomic_DNA"/>
</dbReference>
<reference evidence="3" key="1">
    <citation type="submission" date="2017-02" db="UniProtKB">
        <authorList>
            <consortium name="WormBaseParasite"/>
        </authorList>
    </citation>
    <scope>IDENTIFICATION</scope>
</reference>
<reference evidence="1 2" key="2">
    <citation type="submission" date="2018-11" db="EMBL/GenBank/DDBJ databases">
        <authorList>
            <consortium name="Pathogen Informatics"/>
        </authorList>
    </citation>
    <scope>NUCLEOTIDE SEQUENCE [LARGE SCALE GENOMIC DNA]</scope>
</reference>
<accession>A0A0R3SHN8</accession>
<dbReference type="WBParaSite" id="HDID_0000445301-mRNA-1">
    <property type="protein sequence ID" value="HDID_0000445301-mRNA-1"/>
    <property type="gene ID" value="HDID_0000445301"/>
</dbReference>
<evidence type="ECO:0000313" key="3">
    <source>
        <dbReference type="WBParaSite" id="HDID_0000445301-mRNA-1"/>
    </source>
</evidence>
<gene>
    <name evidence="1" type="ORF">HDID_LOCUS4451</name>
</gene>
<evidence type="ECO:0000313" key="1">
    <source>
        <dbReference type="EMBL" id="VDL49483.1"/>
    </source>
</evidence>
<protein>
    <submittedName>
        <fullName evidence="1 3">Uncharacterized protein</fullName>
    </submittedName>
</protein>
<dbReference type="AlphaFoldDB" id="A0A0R3SHN8"/>
<proteinExistence type="predicted"/>